<dbReference type="Proteomes" id="UP000018874">
    <property type="component" value="Unassembled WGS sequence"/>
</dbReference>
<reference evidence="2 3" key="1">
    <citation type="submission" date="2013-11" db="EMBL/GenBank/DDBJ databases">
        <title>Single cell genomics of uncultured Tannerella BU063 (oral taxon 286).</title>
        <authorList>
            <person name="Beall C.J."/>
            <person name="Campbell A.G."/>
            <person name="Griffen A.L."/>
            <person name="Podar M."/>
            <person name="Leys E.J."/>
        </authorList>
    </citation>
    <scope>NUCLEOTIDE SEQUENCE [LARGE SCALE GENOMIC DNA]</scope>
    <source>
        <strain evidence="2">Cell 6/7/9</strain>
    </source>
</reference>
<accession>W2CLB5</accession>
<evidence type="ECO:0000313" key="2">
    <source>
        <dbReference type="EMBL" id="ETK07286.1"/>
    </source>
</evidence>
<dbReference type="AlphaFoldDB" id="W2CLB5"/>
<dbReference type="EMBL" id="AYYD01001288">
    <property type="protein sequence ID" value="ETK07286.1"/>
    <property type="molecule type" value="Genomic_DNA"/>
</dbReference>
<proteinExistence type="predicted"/>
<evidence type="ECO:0000256" key="1">
    <source>
        <dbReference type="SAM" id="MobiDB-lite"/>
    </source>
</evidence>
<comment type="caution">
    <text evidence="2">The sequence shown here is derived from an EMBL/GenBank/DDBJ whole genome shotgun (WGS) entry which is preliminary data.</text>
</comment>
<sequence length="50" mass="5267">MRYPANFPASEEAVRDTGQAGRVQAFEVPGKASAEAGKNEKSLIGAGVFR</sequence>
<organism evidence="2 3">
    <name type="scientific">Tannerella sp. oral taxon BU063 isolate Cell 6/7/9</name>
    <dbReference type="NCBI Taxonomy" id="1411021"/>
    <lineage>
        <taxon>Bacteria</taxon>
        <taxon>Pseudomonadati</taxon>
        <taxon>Bacteroidota</taxon>
        <taxon>Bacteroidia</taxon>
        <taxon>Bacteroidales</taxon>
        <taxon>Tannerellaceae</taxon>
        <taxon>Tannerella</taxon>
    </lineage>
</organism>
<feature type="region of interest" description="Disordered" evidence="1">
    <location>
        <begin position="1"/>
        <end position="20"/>
    </location>
</feature>
<gene>
    <name evidence="2" type="ORF">T231_18060</name>
</gene>
<protein>
    <submittedName>
        <fullName evidence="2">Uncharacterized protein</fullName>
    </submittedName>
</protein>
<name>W2CLB5_9BACT</name>
<evidence type="ECO:0000313" key="3">
    <source>
        <dbReference type="Proteomes" id="UP000018874"/>
    </source>
</evidence>
<keyword evidence="3" id="KW-1185">Reference proteome</keyword>